<reference evidence="1 2" key="1">
    <citation type="submission" date="2023-01" db="EMBL/GenBank/DDBJ databases">
        <title>Novel species of the genus Asticcacaulis isolated from rivers.</title>
        <authorList>
            <person name="Lu H."/>
        </authorList>
    </citation>
    <scope>NUCLEOTIDE SEQUENCE [LARGE SCALE GENOMIC DNA]</scope>
    <source>
        <strain evidence="1 2">BYS171W</strain>
    </source>
</reference>
<dbReference type="Proteomes" id="UP001214854">
    <property type="component" value="Unassembled WGS sequence"/>
</dbReference>
<dbReference type="EMBL" id="JAQQKX010000005">
    <property type="protein sequence ID" value="MDC7683221.1"/>
    <property type="molecule type" value="Genomic_DNA"/>
</dbReference>
<evidence type="ECO:0000313" key="1">
    <source>
        <dbReference type="EMBL" id="MDC7683221.1"/>
    </source>
</evidence>
<comment type="caution">
    <text evidence="1">The sequence shown here is derived from an EMBL/GenBank/DDBJ whole genome shotgun (WGS) entry which is preliminary data.</text>
</comment>
<name>A0ABT5HT20_9CAUL</name>
<organism evidence="1 2">
    <name type="scientific">Asticcacaulis aquaticus</name>
    <dbReference type="NCBI Taxonomy" id="2984212"/>
    <lineage>
        <taxon>Bacteria</taxon>
        <taxon>Pseudomonadati</taxon>
        <taxon>Pseudomonadota</taxon>
        <taxon>Alphaproteobacteria</taxon>
        <taxon>Caulobacterales</taxon>
        <taxon>Caulobacteraceae</taxon>
        <taxon>Asticcacaulis</taxon>
    </lineage>
</organism>
<proteinExistence type="predicted"/>
<keyword evidence="2" id="KW-1185">Reference proteome</keyword>
<accession>A0ABT5HT20</accession>
<gene>
    <name evidence="1" type="ORF">PQU92_08025</name>
</gene>
<evidence type="ECO:0000313" key="2">
    <source>
        <dbReference type="Proteomes" id="UP001214854"/>
    </source>
</evidence>
<protein>
    <submittedName>
        <fullName evidence="1">Uncharacterized protein</fullName>
    </submittedName>
</protein>
<sequence>MIHAVMIVRAFCDGFLHPVRTLRRCQREDRHLRKNLCEEQVDHMVEDTFPASDPPSTY</sequence>
<dbReference type="RefSeq" id="WP_272747696.1">
    <property type="nucleotide sequence ID" value="NZ_JAQQKX010000005.1"/>
</dbReference>